<name>A0A3P6UEC2_LITSI</name>
<dbReference type="EMBL" id="UYRX01000204">
    <property type="protein sequence ID" value="VDK77388.1"/>
    <property type="molecule type" value="Genomic_DNA"/>
</dbReference>
<protein>
    <submittedName>
        <fullName evidence="1">Uncharacterized protein</fullName>
    </submittedName>
</protein>
<dbReference type="AlphaFoldDB" id="A0A3P6UEC2"/>
<sequence length="105" mass="11912">MNYLTLLFKRVSSAMDVLDRFSLWSQKFQKCCQRCNKPCVEPLHATHQPSRGRGPLSLTSTFTVDEVFSPESKPSVNVLFITNSSSSEVLCIFRFFSGSELIPRC</sequence>
<accession>A0A3P6UEC2</accession>
<organism evidence="1 2">
    <name type="scientific">Litomosoides sigmodontis</name>
    <name type="common">Filarial nematode worm</name>
    <dbReference type="NCBI Taxonomy" id="42156"/>
    <lineage>
        <taxon>Eukaryota</taxon>
        <taxon>Metazoa</taxon>
        <taxon>Ecdysozoa</taxon>
        <taxon>Nematoda</taxon>
        <taxon>Chromadorea</taxon>
        <taxon>Rhabditida</taxon>
        <taxon>Spirurina</taxon>
        <taxon>Spiruromorpha</taxon>
        <taxon>Filarioidea</taxon>
        <taxon>Onchocercidae</taxon>
        <taxon>Litomosoides</taxon>
    </lineage>
</organism>
<proteinExistence type="predicted"/>
<evidence type="ECO:0000313" key="1">
    <source>
        <dbReference type="EMBL" id="VDK77388.1"/>
    </source>
</evidence>
<dbReference type="Proteomes" id="UP000277928">
    <property type="component" value="Unassembled WGS sequence"/>
</dbReference>
<reference evidence="1 2" key="1">
    <citation type="submission" date="2018-08" db="EMBL/GenBank/DDBJ databases">
        <authorList>
            <person name="Laetsch R D."/>
            <person name="Stevens L."/>
            <person name="Kumar S."/>
            <person name="Blaxter L. M."/>
        </authorList>
    </citation>
    <scope>NUCLEOTIDE SEQUENCE [LARGE SCALE GENOMIC DNA]</scope>
</reference>
<gene>
    <name evidence="1" type="ORF">NLS_LOCUS3649</name>
</gene>
<keyword evidence="2" id="KW-1185">Reference proteome</keyword>
<evidence type="ECO:0000313" key="2">
    <source>
        <dbReference type="Proteomes" id="UP000277928"/>
    </source>
</evidence>